<comment type="caution">
    <text evidence="1">The sequence shown here is derived from an EMBL/GenBank/DDBJ whole genome shotgun (WGS) entry which is preliminary data.</text>
</comment>
<dbReference type="Proteomes" id="UP000694240">
    <property type="component" value="Chromosome 4"/>
</dbReference>
<gene>
    <name evidence="1" type="ORF">ISN45_At04g010620</name>
</gene>
<evidence type="ECO:0000313" key="1">
    <source>
        <dbReference type="EMBL" id="KAG7615505.1"/>
    </source>
</evidence>
<keyword evidence="2" id="KW-1185">Reference proteome</keyword>
<name>A0A8T2DTW0_9BRAS</name>
<reference evidence="1 2" key="1">
    <citation type="submission" date="2020-12" db="EMBL/GenBank/DDBJ databases">
        <title>Concerted genomic and epigenomic changes stabilize Arabidopsis allopolyploids.</title>
        <authorList>
            <person name="Chen Z."/>
        </authorList>
    </citation>
    <scope>NUCLEOTIDE SEQUENCE [LARGE SCALE GENOMIC DNA]</scope>
    <source>
        <strain evidence="1">Allo738</strain>
        <tissue evidence="1">Leaf</tissue>
    </source>
</reference>
<evidence type="ECO:0000313" key="2">
    <source>
        <dbReference type="Proteomes" id="UP000694240"/>
    </source>
</evidence>
<protein>
    <submittedName>
        <fullName evidence="1">Uncharacterized protein</fullName>
    </submittedName>
</protein>
<dbReference type="AlphaFoldDB" id="A0A8T2DTW0"/>
<organism evidence="1 2">
    <name type="scientific">Arabidopsis thaliana x Arabidopsis arenosa</name>
    <dbReference type="NCBI Taxonomy" id="1240361"/>
    <lineage>
        <taxon>Eukaryota</taxon>
        <taxon>Viridiplantae</taxon>
        <taxon>Streptophyta</taxon>
        <taxon>Embryophyta</taxon>
        <taxon>Tracheophyta</taxon>
        <taxon>Spermatophyta</taxon>
        <taxon>Magnoliopsida</taxon>
        <taxon>eudicotyledons</taxon>
        <taxon>Gunneridae</taxon>
        <taxon>Pentapetalae</taxon>
        <taxon>rosids</taxon>
        <taxon>malvids</taxon>
        <taxon>Brassicales</taxon>
        <taxon>Brassicaceae</taxon>
        <taxon>Camelineae</taxon>
        <taxon>Arabidopsis</taxon>
    </lineage>
</organism>
<sequence length="32" mass="3768">MINWVYARVKSGLEKRRKLHATPLSPQHPIQL</sequence>
<accession>A0A8T2DTW0</accession>
<proteinExistence type="predicted"/>
<dbReference type="EMBL" id="JAEFBK010000004">
    <property type="protein sequence ID" value="KAG7615505.1"/>
    <property type="molecule type" value="Genomic_DNA"/>
</dbReference>